<gene>
    <name evidence="1" type="ORF">AE32_03672</name>
</gene>
<proteinExistence type="predicted"/>
<dbReference type="RefSeq" id="WP_031953570.1">
    <property type="nucleotide sequence ID" value="NZ_BKKE01000001.1"/>
</dbReference>
<dbReference type="Proteomes" id="UP000027208">
    <property type="component" value="Unassembled WGS sequence"/>
</dbReference>
<evidence type="ECO:0000313" key="2">
    <source>
        <dbReference type="Proteomes" id="UP000027208"/>
    </source>
</evidence>
<organism evidence="1 2">
    <name type="scientific">Acinetobacter nosocomialis</name>
    <dbReference type="NCBI Taxonomy" id="106654"/>
    <lineage>
        <taxon>Bacteria</taxon>
        <taxon>Pseudomonadati</taxon>
        <taxon>Pseudomonadota</taxon>
        <taxon>Gammaproteobacteria</taxon>
        <taxon>Moraxellales</taxon>
        <taxon>Moraxellaceae</taxon>
        <taxon>Acinetobacter</taxon>
        <taxon>Acinetobacter calcoaceticus/baumannii complex</taxon>
    </lineage>
</organism>
<comment type="caution">
    <text evidence="1">The sequence shown here is derived from an EMBL/GenBank/DDBJ whole genome shotgun (WGS) entry which is preliminary data.</text>
</comment>
<evidence type="ECO:0000313" key="1">
    <source>
        <dbReference type="EMBL" id="KDM52655.1"/>
    </source>
</evidence>
<dbReference type="AlphaFoldDB" id="A0A836MH23"/>
<accession>A0A836MH23</accession>
<protein>
    <submittedName>
        <fullName evidence="1">Uncharacterized protein</fullName>
    </submittedName>
</protein>
<dbReference type="EMBL" id="JMUI01000018">
    <property type="protein sequence ID" value="KDM52655.1"/>
    <property type="molecule type" value="Genomic_DNA"/>
</dbReference>
<name>A0A836MH23_ACINO</name>
<reference evidence="1 2" key="1">
    <citation type="submission" date="2014-04" db="EMBL/GenBank/DDBJ databases">
        <title>The Genome Sequence of Acinetobacter baumanii BIDMC 57.</title>
        <authorList>
            <consortium name="The Broad Institute Genomics Platform"/>
            <consortium name="The Broad Institute Genome Sequencing Center for Infectious Disease"/>
            <person name="Murphy C."/>
            <person name="Cosimi L."/>
            <person name="Cerqueira G."/>
            <person name="Feldgarden M."/>
            <person name="Earl A."/>
            <person name="Spencer M.D."/>
            <person name="Fodor A."/>
            <person name="Sautter R.L."/>
            <person name="Hung D."/>
            <person name="Onderdonk A.B."/>
            <person name="Ernst C."/>
            <person name="Delaney M."/>
            <person name="DuBois A."/>
            <person name="Young S.K."/>
            <person name="Zeng Q."/>
            <person name="Gargeya S."/>
            <person name="Abouelleil A."/>
            <person name="Alvarado L."/>
            <person name="Chapman S.B."/>
            <person name="Gainer-Dewar J."/>
            <person name="Goldberg J."/>
            <person name="Griggs A."/>
            <person name="Gujja S."/>
            <person name="Hansen M."/>
            <person name="Howarth C."/>
            <person name="Imamovic A."/>
            <person name="Larimer J."/>
            <person name="Pearson M."/>
            <person name="Poon T.W."/>
            <person name="Priest M."/>
            <person name="Roberts A."/>
            <person name="Saif S."/>
            <person name="Shea T."/>
            <person name="Sykes S."/>
            <person name="Wortman J."/>
            <person name="Nusbaum C."/>
            <person name="Birren B."/>
        </authorList>
    </citation>
    <scope>NUCLEOTIDE SEQUENCE [LARGE SCALE GENOMIC DNA]</scope>
    <source>
        <strain evidence="1 2">BIDMC 57</strain>
    </source>
</reference>
<sequence length="236" mass="27401">MQNLVFPSGLSVQRAKKRAKELVKSEQAKTQTDALDVISFKEVNKPWALAMAQLQQNSDSSNYLITFSDIERIVEQEPLLDYNGFGHSDSYHESFYKRYTFQDSKAEYLQNFKKNRESLKKALDECQRCCMYLQHLKKIKAIRYNLGSYTLKHSVEYYHRQLNHFDDAYVSNGAFICAALHMGFKVIRKNDISPNAWICASIQSDIVMWGRLLDKQTSLQPKELKLLAELKKKIGL</sequence>